<evidence type="ECO:0000256" key="1">
    <source>
        <dbReference type="ARBA" id="ARBA00023015"/>
    </source>
</evidence>
<evidence type="ECO:0000313" key="6">
    <source>
        <dbReference type="EMBL" id="EON33769.1"/>
    </source>
</evidence>
<comment type="caution">
    <text evidence="6">The sequence shown here is derived from an EMBL/GenBank/DDBJ whole genome shotgun (WGS) entry which is preliminary data.</text>
</comment>
<organism evidence="6 7">
    <name type="scientific">Gordonia terrae C-6</name>
    <dbReference type="NCBI Taxonomy" id="1316928"/>
    <lineage>
        <taxon>Bacteria</taxon>
        <taxon>Bacillati</taxon>
        <taxon>Actinomycetota</taxon>
        <taxon>Actinomycetes</taxon>
        <taxon>Mycobacteriales</taxon>
        <taxon>Gordoniaceae</taxon>
        <taxon>Gordonia</taxon>
    </lineage>
</organism>
<feature type="region of interest" description="Disordered" evidence="4">
    <location>
        <begin position="81"/>
        <end position="101"/>
    </location>
</feature>
<evidence type="ECO:0000256" key="3">
    <source>
        <dbReference type="ARBA" id="ARBA00023163"/>
    </source>
</evidence>
<dbReference type="Gene3D" id="3.30.730.10">
    <property type="entry name" value="AP2/ERF domain"/>
    <property type="match status" value="1"/>
</dbReference>
<reference evidence="6 7" key="1">
    <citation type="journal article" date="2013" name="Genome Announc.">
        <title>Draft Genome Sequence of a Benzothiophene-Desulfurizing Bacterium, Gordona terrae Strain C-6.</title>
        <authorList>
            <person name="Wang W."/>
            <person name="Ma T."/>
            <person name="Ren Y."/>
            <person name="Li G."/>
        </authorList>
    </citation>
    <scope>NUCLEOTIDE SEQUENCE [LARGE SCALE GENOMIC DNA]</scope>
    <source>
        <strain evidence="6 7">C-6</strain>
    </source>
</reference>
<dbReference type="GO" id="GO:0003677">
    <property type="term" value="F:DNA binding"/>
    <property type="evidence" value="ECO:0007669"/>
    <property type="project" value="UniProtKB-KW"/>
</dbReference>
<keyword evidence="3" id="KW-0804">Transcription</keyword>
<keyword evidence="1" id="KW-0805">Transcription regulation</keyword>
<protein>
    <submittedName>
        <fullName evidence="6">AP2 domain-containing protein</fullName>
    </submittedName>
</protein>
<dbReference type="EMBL" id="AQPW01000004">
    <property type="protein sequence ID" value="EON33769.1"/>
    <property type="molecule type" value="Genomic_DNA"/>
</dbReference>
<dbReference type="GO" id="GO:0003700">
    <property type="term" value="F:DNA-binding transcription factor activity"/>
    <property type="evidence" value="ECO:0007669"/>
    <property type="project" value="InterPro"/>
</dbReference>
<sequence>MIGQSKLPEYEIWCSIKSRCYRPNNINYERYGARGVTMCPEWRASFLAFYKDVGSRPSRSYSLDRIDNDGNYEPGNVRWATKQQQGANTRKRRDNTSGYRGVYRNPHSLKRPWTAKVRYDGKDFTAGHYETAEEAAWMRDQWALALHGEFASLNSEYSEATT</sequence>
<accession>R7YDF6</accession>
<dbReference type="InterPro" id="IPR016177">
    <property type="entry name" value="DNA-bd_dom_sf"/>
</dbReference>
<dbReference type="InterPro" id="IPR036955">
    <property type="entry name" value="AP2/ERF_dom_sf"/>
</dbReference>
<proteinExistence type="predicted"/>
<evidence type="ECO:0000313" key="7">
    <source>
        <dbReference type="Proteomes" id="UP000013569"/>
    </source>
</evidence>
<gene>
    <name evidence="6" type="ORF">GTC6_05362</name>
</gene>
<dbReference type="SUPFAM" id="SSF54171">
    <property type="entry name" value="DNA-binding domain"/>
    <property type="match status" value="1"/>
</dbReference>
<evidence type="ECO:0000256" key="2">
    <source>
        <dbReference type="ARBA" id="ARBA00023125"/>
    </source>
</evidence>
<dbReference type="InterPro" id="IPR001471">
    <property type="entry name" value="AP2/ERF_dom"/>
</dbReference>
<keyword evidence="2" id="KW-0238">DNA-binding</keyword>
<dbReference type="Proteomes" id="UP000013569">
    <property type="component" value="Unassembled WGS sequence"/>
</dbReference>
<evidence type="ECO:0000259" key="5">
    <source>
        <dbReference type="PROSITE" id="PS51032"/>
    </source>
</evidence>
<feature type="domain" description="AP2/ERF" evidence="5">
    <location>
        <begin position="98"/>
        <end position="156"/>
    </location>
</feature>
<dbReference type="PROSITE" id="PS51032">
    <property type="entry name" value="AP2_ERF"/>
    <property type="match status" value="1"/>
</dbReference>
<dbReference type="AlphaFoldDB" id="R7YDF6"/>
<evidence type="ECO:0000256" key="4">
    <source>
        <dbReference type="SAM" id="MobiDB-lite"/>
    </source>
</evidence>
<name>R7YDF6_9ACTN</name>